<gene>
    <name evidence="8" type="ORF">B0T11DRAFT_51699</name>
</gene>
<dbReference type="SUPFAM" id="SSF57701">
    <property type="entry name" value="Zn2/Cys6 DNA-binding domain"/>
    <property type="match status" value="2"/>
</dbReference>
<comment type="caution">
    <text evidence="8">The sequence shown here is derived from an EMBL/GenBank/DDBJ whole genome shotgun (WGS) entry which is preliminary data.</text>
</comment>
<evidence type="ECO:0000313" key="9">
    <source>
        <dbReference type="Proteomes" id="UP000813385"/>
    </source>
</evidence>
<dbReference type="CDD" id="cd00067">
    <property type="entry name" value="GAL4"/>
    <property type="match status" value="2"/>
</dbReference>
<evidence type="ECO:0000256" key="1">
    <source>
        <dbReference type="ARBA" id="ARBA00004123"/>
    </source>
</evidence>
<dbReference type="GO" id="GO:0000981">
    <property type="term" value="F:DNA-binding transcription factor activity, RNA polymerase II-specific"/>
    <property type="evidence" value="ECO:0007669"/>
    <property type="project" value="InterPro"/>
</dbReference>
<evidence type="ECO:0000256" key="6">
    <source>
        <dbReference type="SAM" id="MobiDB-lite"/>
    </source>
</evidence>
<dbReference type="Pfam" id="PF04082">
    <property type="entry name" value="Fungal_trans"/>
    <property type="match status" value="1"/>
</dbReference>
<organism evidence="8 9">
    <name type="scientific">Plectosphaerella cucumerina</name>
    <dbReference type="NCBI Taxonomy" id="40658"/>
    <lineage>
        <taxon>Eukaryota</taxon>
        <taxon>Fungi</taxon>
        <taxon>Dikarya</taxon>
        <taxon>Ascomycota</taxon>
        <taxon>Pezizomycotina</taxon>
        <taxon>Sordariomycetes</taxon>
        <taxon>Hypocreomycetidae</taxon>
        <taxon>Glomerellales</taxon>
        <taxon>Plectosphaerellaceae</taxon>
        <taxon>Plectosphaerella</taxon>
    </lineage>
</organism>
<protein>
    <recommendedName>
        <fullName evidence="7">Zn(2)-C6 fungal-type domain-containing protein</fullName>
    </recommendedName>
</protein>
<dbReference type="PROSITE" id="PS50048">
    <property type="entry name" value="ZN2_CY6_FUNGAL_2"/>
    <property type="match status" value="2"/>
</dbReference>
<dbReference type="GO" id="GO:0005634">
    <property type="term" value="C:nucleus"/>
    <property type="evidence" value="ECO:0007669"/>
    <property type="project" value="UniProtKB-SubCell"/>
</dbReference>
<accession>A0A8K0THL3</accession>
<keyword evidence="5" id="KW-0539">Nucleus</keyword>
<keyword evidence="4" id="KW-0804">Transcription</keyword>
<dbReference type="InterPro" id="IPR050815">
    <property type="entry name" value="TF_fung"/>
</dbReference>
<evidence type="ECO:0000313" key="8">
    <source>
        <dbReference type="EMBL" id="KAH7367234.1"/>
    </source>
</evidence>
<evidence type="ECO:0000259" key="7">
    <source>
        <dbReference type="PROSITE" id="PS50048"/>
    </source>
</evidence>
<dbReference type="PANTHER" id="PTHR47338">
    <property type="entry name" value="ZN(II)2CYS6 TRANSCRIPTION FACTOR (EUROFUNG)-RELATED"/>
    <property type="match status" value="1"/>
</dbReference>
<dbReference type="SMART" id="SM00906">
    <property type="entry name" value="Fungal_trans"/>
    <property type="match status" value="1"/>
</dbReference>
<dbReference type="Pfam" id="PF00172">
    <property type="entry name" value="Zn_clus"/>
    <property type="match status" value="2"/>
</dbReference>
<feature type="region of interest" description="Disordered" evidence="6">
    <location>
        <begin position="111"/>
        <end position="152"/>
    </location>
</feature>
<proteinExistence type="predicted"/>
<evidence type="ECO:0000256" key="3">
    <source>
        <dbReference type="ARBA" id="ARBA00023015"/>
    </source>
</evidence>
<dbReference type="GO" id="GO:0006351">
    <property type="term" value="P:DNA-templated transcription"/>
    <property type="evidence" value="ECO:0007669"/>
    <property type="project" value="InterPro"/>
</dbReference>
<name>A0A8K0THL3_9PEZI</name>
<dbReference type="InterPro" id="IPR001138">
    <property type="entry name" value="Zn2Cys6_DnaBD"/>
</dbReference>
<evidence type="ECO:0000256" key="5">
    <source>
        <dbReference type="ARBA" id="ARBA00023242"/>
    </source>
</evidence>
<dbReference type="SMART" id="SM00066">
    <property type="entry name" value="GAL4"/>
    <property type="match status" value="2"/>
</dbReference>
<dbReference type="AlphaFoldDB" id="A0A8K0THL3"/>
<feature type="compositionally biased region" description="Basic and acidic residues" evidence="6">
    <location>
        <begin position="127"/>
        <end position="137"/>
    </location>
</feature>
<sequence length="787" mass="87328">MDEPGTRLPPPAVQKACVLCHARKVKCDRKQPKCDRCESFGLTCPGYSERSAPRVEVLDDAFREARADRRRVGACHECRKLKMKCDRVRPRCLRCQTRALPCSYRQSRPSIASQESVQSPGSTRSSTRLDEQGRDASHSPLASLVDPLRGTTSPPVADDDWWLYSSRLPEPSRMRLLVDAFFEFVHPGRNLGFLHKPSFLRTLDQGGIIIEYGEGAIYTICALGAGYIRPSQKTQHLEKQSRTAGQAWGDKARNLARHNSCVPSVSNVIFLLLFCEYGLRYEEGPLTFMLVGCVHRMIHILRLGQEPGVPDHERTTPTYAETTRQEIYRRLIWSCYSLDSMLGAGVSSSVCWAGDTPVVPLPCREVDFLQQTVTADPVYLDSENGQSLARNSALPDVRQQSIRLIFMRKRILECIRTPYRADRSEPPPWDPASQFMGLLLQLHEWHAHLPDHLVLSDMNVYIHKEQKNLVAFLSMFVLYHVSVSDLTRITLAGYNFPLAAAFAHAPLDFLERQQAECLQSAEALTNVFETGFSHGIESAADMISAAAAFESTKVQVIHLTTIGKGVTTPVARVKNNIHSNLRILAALHGHSDSASVFLSALCPFLVHFGFADVAARWKSYQRAILVPRPPTTRTDGLDTMPGDAASSDISYLNQLANYRLLRLGVQSQDVQQMSGAEGIPRQLAPSQVGNTVPAQLPLLQQMAEQPGQLSQPSWSWSAANTQLSSPATFPPGDLTGFTGWQDPSVAVDDEYYNRLAGHISDYITWDGSLGAFDVDGGFEATWPSPAP</sequence>
<dbReference type="CDD" id="cd12148">
    <property type="entry name" value="fungal_TF_MHR"/>
    <property type="match status" value="1"/>
</dbReference>
<dbReference type="GO" id="GO:0008270">
    <property type="term" value="F:zinc ion binding"/>
    <property type="evidence" value="ECO:0007669"/>
    <property type="project" value="InterPro"/>
</dbReference>
<dbReference type="EMBL" id="JAGPXD010000002">
    <property type="protein sequence ID" value="KAH7367234.1"/>
    <property type="molecule type" value="Genomic_DNA"/>
</dbReference>
<evidence type="ECO:0000256" key="2">
    <source>
        <dbReference type="ARBA" id="ARBA00022723"/>
    </source>
</evidence>
<dbReference type="InterPro" id="IPR036864">
    <property type="entry name" value="Zn2-C6_fun-type_DNA-bd_sf"/>
</dbReference>
<keyword evidence="3" id="KW-0805">Transcription regulation</keyword>
<feature type="domain" description="Zn(2)-C6 fungal-type" evidence="7">
    <location>
        <begin position="16"/>
        <end position="44"/>
    </location>
</feature>
<dbReference type="InterPro" id="IPR007219">
    <property type="entry name" value="XnlR_reg_dom"/>
</dbReference>
<keyword evidence="9" id="KW-1185">Reference proteome</keyword>
<dbReference type="Proteomes" id="UP000813385">
    <property type="component" value="Unassembled WGS sequence"/>
</dbReference>
<evidence type="ECO:0000256" key="4">
    <source>
        <dbReference type="ARBA" id="ARBA00023163"/>
    </source>
</evidence>
<comment type="subcellular location">
    <subcellularLocation>
        <location evidence="1">Nucleus</location>
    </subcellularLocation>
</comment>
<feature type="domain" description="Zn(2)-C6 fungal-type" evidence="7">
    <location>
        <begin position="74"/>
        <end position="104"/>
    </location>
</feature>
<reference evidence="8" key="1">
    <citation type="journal article" date="2021" name="Nat. Commun.">
        <title>Genetic determinants of endophytism in the Arabidopsis root mycobiome.</title>
        <authorList>
            <person name="Mesny F."/>
            <person name="Miyauchi S."/>
            <person name="Thiergart T."/>
            <person name="Pickel B."/>
            <person name="Atanasova L."/>
            <person name="Karlsson M."/>
            <person name="Huettel B."/>
            <person name="Barry K.W."/>
            <person name="Haridas S."/>
            <person name="Chen C."/>
            <person name="Bauer D."/>
            <person name="Andreopoulos W."/>
            <person name="Pangilinan J."/>
            <person name="LaButti K."/>
            <person name="Riley R."/>
            <person name="Lipzen A."/>
            <person name="Clum A."/>
            <person name="Drula E."/>
            <person name="Henrissat B."/>
            <person name="Kohler A."/>
            <person name="Grigoriev I.V."/>
            <person name="Martin F.M."/>
            <person name="Hacquard S."/>
        </authorList>
    </citation>
    <scope>NUCLEOTIDE SEQUENCE</scope>
    <source>
        <strain evidence="8">MPI-CAGE-AT-0016</strain>
    </source>
</reference>
<dbReference type="PROSITE" id="PS00463">
    <property type="entry name" value="ZN2_CY6_FUNGAL_1"/>
    <property type="match status" value="2"/>
</dbReference>
<keyword evidence="2" id="KW-0479">Metal-binding</keyword>
<dbReference type="Gene3D" id="4.10.240.10">
    <property type="entry name" value="Zn(2)-C6 fungal-type DNA-binding domain"/>
    <property type="match status" value="2"/>
</dbReference>
<dbReference type="PANTHER" id="PTHR47338:SF7">
    <property type="entry name" value="ZN(II)2CYS6 TRANSCRIPTION FACTOR (EUROFUNG)"/>
    <property type="match status" value="1"/>
</dbReference>
<dbReference type="GO" id="GO:0003677">
    <property type="term" value="F:DNA binding"/>
    <property type="evidence" value="ECO:0007669"/>
    <property type="project" value="InterPro"/>
</dbReference>
<feature type="compositionally biased region" description="Polar residues" evidence="6">
    <location>
        <begin position="111"/>
        <end position="126"/>
    </location>
</feature>
<dbReference type="OrthoDB" id="2563500at2759"/>